<reference evidence="2 3" key="1">
    <citation type="submission" date="2024-09" db="EMBL/GenBank/DDBJ databases">
        <title>Chromosome-scale assembly of Riccia sorocarpa.</title>
        <authorList>
            <person name="Paukszto L."/>
        </authorList>
    </citation>
    <scope>NUCLEOTIDE SEQUENCE [LARGE SCALE GENOMIC DNA]</scope>
    <source>
        <strain evidence="2">LP-2024</strain>
        <tissue evidence="2">Aerial parts of the thallus</tissue>
    </source>
</reference>
<proteinExistence type="predicted"/>
<protein>
    <recommendedName>
        <fullName evidence="4">Reverse transcriptase zinc-binding domain-containing protein</fullName>
    </recommendedName>
</protein>
<evidence type="ECO:0000256" key="1">
    <source>
        <dbReference type="SAM" id="MobiDB-lite"/>
    </source>
</evidence>
<dbReference type="AlphaFoldDB" id="A0ABD3HEG4"/>
<dbReference type="Proteomes" id="UP001633002">
    <property type="component" value="Unassembled WGS sequence"/>
</dbReference>
<feature type="region of interest" description="Disordered" evidence="1">
    <location>
        <begin position="190"/>
        <end position="211"/>
    </location>
</feature>
<gene>
    <name evidence="2" type="ORF">R1sor_015535</name>
</gene>
<evidence type="ECO:0000313" key="2">
    <source>
        <dbReference type="EMBL" id="KAL3689226.1"/>
    </source>
</evidence>
<accession>A0ABD3HEG4</accession>
<dbReference type="EMBL" id="JBJQOH010000004">
    <property type="protein sequence ID" value="KAL3689226.1"/>
    <property type="molecule type" value="Genomic_DNA"/>
</dbReference>
<keyword evidence="3" id="KW-1185">Reference proteome</keyword>
<comment type="caution">
    <text evidence="2">The sequence shown here is derived from an EMBL/GenBank/DDBJ whole genome shotgun (WGS) entry which is preliminary data.</text>
</comment>
<evidence type="ECO:0000313" key="3">
    <source>
        <dbReference type="Proteomes" id="UP001633002"/>
    </source>
</evidence>
<evidence type="ECO:0008006" key="4">
    <source>
        <dbReference type="Google" id="ProtNLM"/>
    </source>
</evidence>
<name>A0ABD3HEG4_9MARC</name>
<organism evidence="2 3">
    <name type="scientific">Riccia sorocarpa</name>
    <dbReference type="NCBI Taxonomy" id="122646"/>
    <lineage>
        <taxon>Eukaryota</taxon>
        <taxon>Viridiplantae</taxon>
        <taxon>Streptophyta</taxon>
        <taxon>Embryophyta</taxon>
        <taxon>Marchantiophyta</taxon>
        <taxon>Marchantiopsida</taxon>
        <taxon>Marchantiidae</taxon>
        <taxon>Marchantiales</taxon>
        <taxon>Ricciaceae</taxon>
        <taxon>Riccia</taxon>
    </lineage>
</organism>
<sequence>MKGVSYSHHRSVWRMLSGGGPLKAHKWGKDASLCKRCALEEENESHLLWSCPKAKEVWFDFNFIAQGTEAEISTNQSFIAALDMALRATLPTKLLCIAAITKVIWQERNYITYQSYFKKIPLRATVQQILLVARVQMEKLDSSSRNYGQLKAATDTLARLEARLLNVAPQLSPVVPQEDSESSVMMVPMAPPIQTRDPPPTMKCNPVSTTV</sequence>